<reference evidence="2 3" key="1">
    <citation type="submission" date="2018-11" db="EMBL/GenBank/DDBJ databases">
        <authorList>
            <consortium name="Pathogen Informatics"/>
        </authorList>
    </citation>
    <scope>NUCLEOTIDE SEQUENCE [LARGE SCALE GENOMIC DNA]</scope>
</reference>
<dbReference type="GO" id="GO:0009060">
    <property type="term" value="P:aerobic respiration"/>
    <property type="evidence" value="ECO:0007669"/>
    <property type="project" value="TreeGrafter"/>
</dbReference>
<dbReference type="GO" id="GO:0009055">
    <property type="term" value="F:electron transfer activity"/>
    <property type="evidence" value="ECO:0007669"/>
    <property type="project" value="InterPro"/>
</dbReference>
<gene>
    <name evidence="2" type="ORF">WBA_LOCUS12863</name>
</gene>
<protein>
    <recommendedName>
        <fullName evidence="1">Succinate dehydogenase/fumarate reductase N-terminal domain-containing protein</fullName>
    </recommendedName>
</protein>
<dbReference type="InterPro" id="IPR025192">
    <property type="entry name" value="Succ_DH/fum_Rdtase_N"/>
</dbReference>
<dbReference type="InterPro" id="IPR012675">
    <property type="entry name" value="Beta-grasp_dom_sf"/>
</dbReference>
<dbReference type="OrthoDB" id="1696654at2759"/>
<evidence type="ECO:0000259" key="1">
    <source>
        <dbReference type="Pfam" id="PF13085"/>
    </source>
</evidence>
<dbReference type="Proteomes" id="UP000270924">
    <property type="component" value="Unassembled WGS sequence"/>
</dbReference>
<dbReference type="EMBL" id="UYWW01013216">
    <property type="protein sequence ID" value="VDM23178.1"/>
    <property type="molecule type" value="Genomic_DNA"/>
</dbReference>
<dbReference type="GO" id="GO:0022904">
    <property type="term" value="P:respiratory electron transport chain"/>
    <property type="evidence" value="ECO:0007669"/>
    <property type="project" value="TreeGrafter"/>
</dbReference>
<dbReference type="InParanoid" id="A0A3P7GKG7"/>
<keyword evidence="3" id="KW-1185">Reference proteome</keyword>
<evidence type="ECO:0000313" key="3">
    <source>
        <dbReference type="Proteomes" id="UP000270924"/>
    </source>
</evidence>
<dbReference type="SUPFAM" id="SSF46548">
    <property type="entry name" value="alpha-helical ferredoxin"/>
    <property type="match status" value="1"/>
</dbReference>
<dbReference type="AlphaFoldDB" id="A0A3P7GKG7"/>
<dbReference type="Gene3D" id="1.10.1060.10">
    <property type="entry name" value="Alpha-helical ferredoxin"/>
    <property type="match status" value="1"/>
</dbReference>
<dbReference type="SUPFAM" id="SSF54292">
    <property type="entry name" value="2Fe-2S ferredoxin-like"/>
    <property type="match status" value="1"/>
</dbReference>
<dbReference type="Gene3D" id="3.10.20.30">
    <property type="match status" value="1"/>
</dbReference>
<dbReference type="Pfam" id="PF13085">
    <property type="entry name" value="Fer2_3"/>
    <property type="match status" value="1"/>
</dbReference>
<dbReference type="InterPro" id="IPR009051">
    <property type="entry name" value="Helical_ferredxn"/>
</dbReference>
<accession>A0A3P7GKG7</accession>
<proteinExistence type="predicted"/>
<dbReference type="PANTHER" id="PTHR11921">
    <property type="entry name" value="SUCCINATE DEHYDROGENASE IRON-SULFUR PROTEIN"/>
    <property type="match status" value="1"/>
</dbReference>
<dbReference type="InterPro" id="IPR036010">
    <property type="entry name" value="2Fe-2S_ferredoxin-like_sf"/>
</dbReference>
<dbReference type="GO" id="GO:0051536">
    <property type="term" value="F:iron-sulfur cluster binding"/>
    <property type="evidence" value="ECO:0007669"/>
    <property type="project" value="InterPro"/>
</dbReference>
<dbReference type="GO" id="GO:0031966">
    <property type="term" value="C:mitochondrial membrane"/>
    <property type="evidence" value="ECO:0007669"/>
    <property type="project" value="TreeGrafter"/>
</dbReference>
<name>A0A3P7GKG7_WUCBA</name>
<feature type="domain" description="Succinate dehydogenase/fumarate reductase N-terminal" evidence="1">
    <location>
        <begin position="4"/>
        <end position="54"/>
    </location>
</feature>
<sequence length="214" mass="24714">MGVGICGSCAMNINGENTLACICKIDENTSKSTKIYPLPHMFVIKDLVPDMNLFYAQYASIEPWLKKKNKFVLGEKQMHQTEKEREKLFLIPTTMFRMDYMNAFFVPAAARAVRRTGGMPTNIWDQLFFCSRTDKHYTHEYDYKRWMIDSRDDYAEERLSKIHDHFSVFKCHTILNCTKTCPKHLNPAKAIGEIKKLLTGFDKKPAPVAAPANF</sequence>
<dbReference type="InterPro" id="IPR050573">
    <property type="entry name" value="SDH/FRD_Iron-Sulfur"/>
</dbReference>
<dbReference type="FunCoup" id="A0A3P7GKG7">
    <property type="interactions" value="1380"/>
</dbReference>
<dbReference type="PANTHER" id="PTHR11921:SF29">
    <property type="entry name" value="SUCCINATE DEHYDROGENASE [UBIQUINONE] IRON-SULFUR SUBUNIT, MITOCHONDRIAL"/>
    <property type="match status" value="1"/>
</dbReference>
<dbReference type="OMA" id="SNMKTFQ"/>
<evidence type="ECO:0000313" key="2">
    <source>
        <dbReference type="EMBL" id="VDM23178.1"/>
    </source>
</evidence>
<organism evidence="2 3">
    <name type="scientific">Wuchereria bancrofti</name>
    <dbReference type="NCBI Taxonomy" id="6293"/>
    <lineage>
        <taxon>Eukaryota</taxon>
        <taxon>Metazoa</taxon>
        <taxon>Ecdysozoa</taxon>
        <taxon>Nematoda</taxon>
        <taxon>Chromadorea</taxon>
        <taxon>Rhabditida</taxon>
        <taxon>Spirurina</taxon>
        <taxon>Spiruromorpha</taxon>
        <taxon>Filarioidea</taxon>
        <taxon>Onchocercidae</taxon>
        <taxon>Wuchereria</taxon>
    </lineage>
</organism>